<feature type="compositionally biased region" description="Basic and acidic residues" evidence="1">
    <location>
        <begin position="342"/>
        <end position="359"/>
    </location>
</feature>
<sequence>MFVVQKATNDQFRPNFHKKQSPQEFFEQLQRESRDFPKVLARSLKMNGEIENNFVGKAHYYHLDREENQKQVQGEYIVVYSAPLGDSGAFRELYEGLAFNKFEVYTVPHLRAPEDKMPPEFESLINSSNDSFGVGHLQFGKQMMRVNLRYPPPDDMTRSLIGIRQWDSPLAVETGTRLELLLRMGVQGGTSSISFGRKEIADELHQSKRYTMKWGYEFAELELQVFDIATMCLHIQQIVAVKLPENYKDVSSASLLKQRLFYVPKDETISTVFNNELSGAAQSAMSVFQEPAREGPGGTGLPNNANTWIGKWDNAQSTKLSNGQNAHNEEKLFRSFDSSPNHQEKTEGEDENSLKEHVRGSASTS</sequence>
<reference evidence="2 3" key="1">
    <citation type="submission" date="2020-03" db="EMBL/GenBank/DDBJ databases">
        <title>Draft Genome Sequence of Cudoniella acicularis.</title>
        <authorList>
            <person name="Buettner E."/>
            <person name="Kellner H."/>
        </authorList>
    </citation>
    <scope>NUCLEOTIDE SEQUENCE [LARGE SCALE GENOMIC DNA]</scope>
    <source>
        <strain evidence="2 3">DSM 108380</strain>
    </source>
</reference>
<evidence type="ECO:0000256" key="1">
    <source>
        <dbReference type="SAM" id="MobiDB-lite"/>
    </source>
</evidence>
<comment type="caution">
    <text evidence="2">The sequence shown here is derived from an EMBL/GenBank/DDBJ whole genome shotgun (WGS) entry which is preliminary data.</text>
</comment>
<dbReference type="OrthoDB" id="3564019at2759"/>
<feature type="compositionally biased region" description="Polar residues" evidence="1">
    <location>
        <begin position="317"/>
        <end position="326"/>
    </location>
</feature>
<proteinExistence type="predicted"/>
<gene>
    <name evidence="2" type="ORF">G7Y89_g7600</name>
</gene>
<organism evidence="2 3">
    <name type="scientific">Cudoniella acicularis</name>
    <dbReference type="NCBI Taxonomy" id="354080"/>
    <lineage>
        <taxon>Eukaryota</taxon>
        <taxon>Fungi</taxon>
        <taxon>Dikarya</taxon>
        <taxon>Ascomycota</taxon>
        <taxon>Pezizomycotina</taxon>
        <taxon>Leotiomycetes</taxon>
        <taxon>Helotiales</taxon>
        <taxon>Tricladiaceae</taxon>
        <taxon>Cudoniella</taxon>
    </lineage>
</organism>
<accession>A0A8H4W1W9</accession>
<keyword evidence="3" id="KW-1185">Reference proteome</keyword>
<evidence type="ECO:0000313" key="3">
    <source>
        <dbReference type="Proteomes" id="UP000566819"/>
    </source>
</evidence>
<evidence type="ECO:0000313" key="2">
    <source>
        <dbReference type="EMBL" id="KAF4630536.1"/>
    </source>
</evidence>
<name>A0A8H4W1W9_9HELO</name>
<dbReference type="AlphaFoldDB" id="A0A8H4W1W9"/>
<feature type="region of interest" description="Disordered" evidence="1">
    <location>
        <begin position="317"/>
        <end position="365"/>
    </location>
</feature>
<protein>
    <submittedName>
        <fullName evidence="2">Uncharacterized protein</fullName>
    </submittedName>
</protein>
<dbReference type="Proteomes" id="UP000566819">
    <property type="component" value="Unassembled WGS sequence"/>
</dbReference>
<dbReference type="EMBL" id="JAAMPI010000540">
    <property type="protein sequence ID" value="KAF4630536.1"/>
    <property type="molecule type" value="Genomic_DNA"/>
</dbReference>